<dbReference type="SUPFAM" id="SSF89550">
    <property type="entry name" value="PHP domain-like"/>
    <property type="match status" value="1"/>
</dbReference>
<gene>
    <name evidence="2" type="ORF">SAMN05446037_1001229</name>
</gene>
<dbReference type="SMART" id="SM00481">
    <property type="entry name" value="POLIIIAc"/>
    <property type="match status" value="1"/>
</dbReference>
<dbReference type="Pfam" id="PF02811">
    <property type="entry name" value="PHP"/>
    <property type="match status" value="1"/>
</dbReference>
<dbReference type="OrthoDB" id="9791620at2"/>
<dbReference type="PANTHER" id="PTHR42924">
    <property type="entry name" value="EXONUCLEASE"/>
    <property type="match status" value="1"/>
</dbReference>
<dbReference type="InterPro" id="IPR003141">
    <property type="entry name" value="Pol/His_phosphatase_N"/>
</dbReference>
<evidence type="ECO:0000313" key="2">
    <source>
        <dbReference type="EMBL" id="SNR88593.1"/>
    </source>
</evidence>
<dbReference type="GO" id="GO:0035312">
    <property type="term" value="F:5'-3' DNA exonuclease activity"/>
    <property type="evidence" value="ECO:0007669"/>
    <property type="project" value="TreeGrafter"/>
</dbReference>
<organism evidence="2 3">
    <name type="scientific">Anaerovirgula multivorans</name>
    <dbReference type="NCBI Taxonomy" id="312168"/>
    <lineage>
        <taxon>Bacteria</taxon>
        <taxon>Bacillati</taxon>
        <taxon>Bacillota</taxon>
        <taxon>Clostridia</taxon>
        <taxon>Peptostreptococcales</taxon>
        <taxon>Natronincolaceae</taxon>
        <taxon>Anaerovirgula</taxon>
    </lineage>
</organism>
<name>A0A239A114_9FIRM</name>
<feature type="domain" description="Polymerase/histidinol phosphatase N-terminal" evidence="1">
    <location>
        <begin position="4"/>
        <end position="70"/>
    </location>
</feature>
<dbReference type="AlphaFoldDB" id="A0A239A114"/>
<dbReference type="EMBL" id="FZOJ01000001">
    <property type="protein sequence ID" value="SNR88593.1"/>
    <property type="molecule type" value="Genomic_DNA"/>
</dbReference>
<dbReference type="CDD" id="cd07438">
    <property type="entry name" value="PHP_HisPPase_AMP"/>
    <property type="match status" value="1"/>
</dbReference>
<accession>A0A239A114</accession>
<proteinExistence type="predicted"/>
<reference evidence="2 3" key="1">
    <citation type="submission" date="2017-06" db="EMBL/GenBank/DDBJ databases">
        <authorList>
            <person name="Kim H.J."/>
            <person name="Triplett B.A."/>
        </authorList>
    </citation>
    <scope>NUCLEOTIDE SEQUENCE [LARGE SCALE GENOMIC DNA]</scope>
    <source>
        <strain evidence="2 3">SCA</strain>
    </source>
</reference>
<evidence type="ECO:0000313" key="3">
    <source>
        <dbReference type="Proteomes" id="UP000198304"/>
    </source>
</evidence>
<dbReference type="Gene3D" id="1.10.150.650">
    <property type="match status" value="1"/>
</dbReference>
<keyword evidence="3" id="KW-1185">Reference proteome</keyword>
<dbReference type="GO" id="GO:0004534">
    <property type="term" value="F:5'-3' RNA exonuclease activity"/>
    <property type="evidence" value="ECO:0007669"/>
    <property type="project" value="TreeGrafter"/>
</dbReference>
<dbReference type="RefSeq" id="WP_089281015.1">
    <property type="nucleotide sequence ID" value="NZ_FZOJ01000001.1"/>
</dbReference>
<dbReference type="PANTHER" id="PTHR42924:SF3">
    <property type="entry name" value="POLYMERASE_HISTIDINOL PHOSPHATASE N-TERMINAL DOMAIN-CONTAINING PROTEIN"/>
    <property type="match status" value="1"/>
</dbReference>
<dbReference type="Gene3D" id="3.20.20.140">
    <property type="entry name" value="Metal-dependent hydrolases"/>
    <property type="match status" value="1"/>
</dbReference>
<dbReference type="InterPro" id="IPR004013">
    <property type="entry name" value="PHP_dom"/>
</dbReference>
<sequence>MKYIDMHVHTTASDGILTPRQLIDYGLQKGLSGMAITDHDTVNGIHEAVNYSKRYCEFSIIAGIELSTELLNEEVHILGYDINYNENELLDVLKLIQNQRVNRAIKIVEKLQDLKASITYKEILQISKEGVVGRPHIAKVLMEKGYVKTVEEAFENYLNKGCPAYVPRYKLTPFEAIDLIHRVKGLAVLAHPGLIKNKKILIDIIKRGIDGIEAYHPEHKEEDRKRFLSIAQEHNLIITGGSDFHSPPIDDDRHGDLGSEKVLKEYISRFIKGLER</sequence>
<dbReference type="InterPro" id="IPR052018">
    <property type="entry name" value="PHP_domain"/>
</dbReference>
<dbReference type="Proteomes" id="UP000198304">
    <property type="component" value="Unassembled WGS sequence"/>
</dbReference>
<evidence type="ECO:0000259" key="1">
    <source>
        <dbReference type="SMART" id="SM00481"/>
    </source>
</evidence>
<protein>
    <recommendedName>
        <fullName evidence="1">Polymerase/histidinol phosphatase N-terminal domain-containing protein</fullName>
    </recommendedName>
</protein>
<dbReference type="InterPro" id="IPR016195">
    <property type="entry name" value="Pol/histidinol_Pase-like"/>
</dbReference>